<protein>
    <recommendedName>
        <fullName evidence="2">Succinate dehydrogenase assembly factor 4, mitochondrial</fullName>
    </recommendedName>
</protein>
<comment type="similarity">
    <text evidence="1">Belongs to the SDHAF4 family.</text>
</comment>
<feature type="compositionally biased region" description="Basic and acidic residues" evidence="3">
    <location>
        <begin position="7"/>
        <end position="30"/>
    </location>
</feature>
<dbReference type="GO" id="GO:0034553">
    <property type="term" value="P:mitochondrial respiratory chain complex II assembly"/>
    <property type="evidence" value="ECO:0007669"/>
    <property type="project" value="TreeGrafter"/>
</dbReference>
<dbReference type="InterPro" id="IPR012875">
    <property type="entry name" value="SDHF4"/>
</dbReference>
<dbReference type="InterPro" id="IPR002052">
    <property type="entry name" value="DNA_methylase_N6_adenine_CS"/>
</dbReference>
<dbReference type="AlphaFoldDB" id="A0A7R9EZ36"/>
<organism evidence="4">
    <name type="scientific">Timema bartmani</name>
    <dbReference type="NCBI Taxonomy" id="61472"/>
    <lineage>
        <taxon>Eukaryota</taxon>
        <taxon>Metazoa</taxon>
        <taxon>Ecdysozoa</taxon>
        <taxon>Arthropoda</taxon>
        <taxon>Hexapoda</taxon>
        <taxon>Insecta</taxon>
        <taxon>Pterygota</taxon>
        <taxon>Neoptera</taxon>
        <taxon>Polyneoptera</taxon>
        <taxon>Phasmatodea</taxon>
        <taxon>Timematodea</taxon>
        <taxon>Timematoidea</taxon>
        <taxon>Timematidae</taxon>
        <taxon>Timema</taxon>
    </lineage>
</organism>
<feature type="region of interest" description="Disordered" evidence="3">
    <location>
        <begin position="1"/>
        <end position="51"/>
    </location>
</feature>
<evidence type="ECO:0000313" key="4">
    <source>
        <dbReference type="EMBL" id="CAD7444056.1"/>
    </source>
</evidence>
<dbReference type="GO" id="GO:0005739">
    <property type="term" value="C:mitochondrion"/>
    <property type="evidence" value="ECO:0007669"/>
    <property type="project" value="TreeGrafter"/>
</dbReference>
<dbReference type="PANTHER" id="PTHR28524:SF3">
    <property type="entry name" value="SUCCINATE DEHYDROGENASE ASSEMBLY FACTOR 4, MITOCHONDRIAL"/>
    <property type="match status" value="1"/>
</dbReference>
<dbReference type="GO" id="GO:0032259">
    <property type="term" value="P:methylation"/>
    <property type="evidence" value="ECO:0007669"/>
    <property type="project" value="InterPro"/>
</dbReference>
<dbReference type="EMBL" id="OD566474">
    <property type="protein sequence ID" value="CAD7444056.1"/>
    <property type="molecule type" value="Genomic_DNA"/>
</dbReference>
<name>A0A7R9EZ36_9NEOP</name>
<dbReference type="GO" id="GO:0003676">
    <property type="term" value="F:nucleic acid binding"/>
    <property type="evidence" value="ECO:0007669"/>
    <property type="project" value="InterPro"/>
</dbReference>
<dbReference type="GO" id="GO:0008168">
    <property type="term" value="F:methyltransferase activity"/>
    <property type="evidence" value="ECO:0007669"/>
    <property type="project" value="InterPro"/>
</dbReference>
<dbReference type="PANTHER" id="PTHR28524">
    <property type="entry name" value="SUCCINATE DEHYDROGENASE ASSEMBLY FACTOR 4, MITOCHONDRIAL"/>
    <property type="match status" value="1"/>
</dbReference>
<gene>
    <name evidence="4" type="ORF">TBIB3V08_LOCUS6447</name>
</gene>
<evidence type="ECO:0000256" key="3">
    <source>
        <dbReference type="SAM" id="MobiDB-lite"/>
    </source>
</evidence>
<evidence type="ECO:0000256" key="1">
    <source>
        <dbReference type="ARBA" id="ARBA00005701"/>
    </source>
</evidence>
<accession>A0A7R9EZ36</accession>
<reference evidence="4" key="1">
    <citation type="submission" date="2020-11" db="EMBL/GenBank/DDBJ databases">
        <authorList>
            <person name="Tran Van P."/>
        </authorList>
    </citation>
    <scope>NUCLEOTIDE SEQUENCE</scope>
</reference>
<sequence>MAKKLREKTPIGKLDELDEGKHPYQEKEPLKPFPDNTNPATGEVGGPKGPEPTRYGDWEQAFEEDCTDFQGNVVHHGLLYVPGPNVCSLCVCYHSEPMWCKAIYCDPPYVRTKHHHSARSLQHTLTAILSTYPLCVLRHIAPAVTLHPILSPAIPEIAGGKVGVGWIGWVSSSLRYLLPEGRLPSSSGTNIKVLGMCCTHIIFVSVQLLLSLNQLVLYSLCRYQHQVPPEVVSNVDTTTPPAQITPSHETVDILAAQQ</sequence>
<dbReference type="PROSITE" id="PS00092">
    <property type="entry name" value="N6_MTASE"/>
    <property type="match status" value="1"/>
</dbReference>
<evidence type="ECO:0000256" key="2">
    <source>
        <dbReference type="ARBA" id="ARBA00022170"/>
    </source>
</evidence>
<dbReference type="Pfam" id="PF07896">
    <property type="entry name" value="DUF1674"/>
    <property type="match status" value="1"/>
</dbReference>
<proteinExistence type="inferred from homology"/>